<dbReference type="OrthoDB" id="5106486at2759"/>
<accession>A0A9P6C5C2</accession>
<comment type="caution">
    <text evidence="3">The sequence shown here is derived from an EMBL/GenBank/DDBJ whole genome shotgun (WGS) entry which is preliminary data.</text>
</comment>
<proteinExistence type="predicted"/>
<dbReference type="Gene3D" id="3.40.50.300">
    <property type="entry name" value="P-loop containing nucleotide triphosphate hydrolases"/>
    <property type="match status" value="1"/>
</dbReference>
<name>A0A9P6C5C2_9AGAR</name>
<dbReference type="EMBL" id="MU151141">
    <property type="protein sequence ID" value="KAF9449078.1"/>
    <property type="molecule type" value="Genomic_DNA"/>
</dbReference>
<dbReference type="PANTHER" id="PTHR10039:SF17">
    <property type="entry name" value="FUNGAL STAND N-TERMINAL GOODBYE DOMAIN-CONTAINING PROTEIN-RELATED"/>
    <property type="match status" value="1"/>
</dbReference>
<keyword evidence="1" id="KW-0677">Repeat</keyword>
<reference evidence="3" key="1">
    <citation type="submission" date="2020-11" db="EMBL/GenBank/DDBJ databases">
        <authorList>
            <consortium name="DOE Joint Genome Institute"/>
            <person name="Ahrendt S."/>
            <person name="Riley R."/>
            <person name="Andreopoulos W."/>
            <person name="Labutti K."/>
            <person name="Pangilinan J."/>
            <person name="Ruiz-Duenas F.J."/>
            <person name="Barrasa J.M."/>
            <person name="Sanchez-Garcia M."/>
            <person name="Camarero S."/>
            <person name="Miyauchi S."/>
            <person name="Serrano A."/>
            <person name="Linde D."/>
            <person name="Babiker R."/>
            <person name="Drula E."/>
            <person name="Ayuso-Fernandez I."/>
            <person name="Pacheco R."/>
            <person name="Padilla G."/>
            <person name="Ferreira P."/>
            <person name="Barriuso J."/>
            <person name="Kellner H."/>
            <person name="Castanera R."/>
            <person name="Alfaro M."/>
            <person name="Ramirez L."/>
            <person name="Pisabarro A.G."/>
            <person name="Kuo A."/>
            <person name="Tritt A."/>
            <person name="Lipzen A."/>
            <person name="He G."/>
            <person name="Yan M."/>
            <person name="Ng V."/>
            <person name="Cullen D."/>
            <person name="Martin F."/>
            <person name="Rosso M.-N."/>
            <person name="Henrissat B."/>
            <person name="Hibbett D."/>
            <person name="Martinez A.T."/>
            <person name="Grigoriev I.V."/>
        </authorList>
    </citation>
    <scope>NUCLEOTIDE SEQUENCE</scope>
    <source>
        <strain evidence="3">MF-IS2</strain>
    </source>
</reference>
<protein>
    <recommendedName>
        <fullName evidence="2">Nephrocystin 3-like N-terminal domain-containing protein</fullName>
    </recommendedName>
</protein>
<keyword evidence="4" id="KW-1185">Reference proteome</keyword>
<organism evidence="3 4">
    <name type="scientific">Macrolepiota fuliginosa MF-IS2</name>
    <dbReference type="NCBI Taxonomy" id="1400762"/>
    <lineage>
        <taxon>Eukaryota</taxon>
        <taxon>Fungi</taxon>
        <taxon>Dikarya</taxon>
        <taxon>Basidiomycota</taxon>
        <taxon>Agaricomycotina</taxon>
        <taxon>Agaricomycetes</taxon>
        <taxon>Agaricomycetidae</taxon>
        <taxon>Agaricales</taxon>
        <taxon>Agaricineae</taxon>
        <taxon>Agaricaceae</taxon>
        <taxon>Macrolepiota</taxon>
    </lineage>
</organism>
<evidence type="ECO:0000259" key="2">
    <source>
        <dbReference type="Pfam" id="PF24883"/>
    </source>
</evidence>
<dbReference type="Pfam" id="PF24883">
    <property type="entry name" value="NPHP3_N"/>
    <property type="match status" value="1"/>
</dbReference>
<dbReference type="SUPFAM" id="SSF52540">
    <property type="entry name" value="P-loop containing nucleoside triphosphate hydrolases"/>
    <property type="match status" value="1"/>
</dbReference>
<dbReference type="AlphaFoldDB" id="A0A9P6C5C2"/>
<dbReference type="Proteomes" id="UP000807342">
    <property type="component" value="Unassembled WGS sequence"/>
</dbReference>
<feature type="domain" description="Nephrocystin 3-like N-terminal" evidence="2">
    <location>
        <begin position="87"/>
        <end position="234"/>
    </location>
</feature>
<evidence type="ECO:0000256" key="1">
    <source>
        <dbReference type="ARBA" id="ARBA00022737"/>
    </source>
</evidence>
<evidence type="ECO:0000313" key="4">
    <source>
        <dbReference type="Proteomes" id="UP000807342"/>
    </source>
</evidence>
<dbReference type="InterPro" id="IPR027417">
    <property type="entry name" value="P-loop_NTPase"/>
</dbReference>
<sequence>MPFLADSQHTTITGGHFVDQSIGPINVSLTNGQTGIGILLEASNPDAAHDSSARDYAPRCQPGTREQHIEDIVGWGAPAVGADEPLPLFWMKGLAGVGKSAIAQTCAERLKDLGRLGAAFFFAADVRDDAEQFFPTIAYQLSIEFPDYRDLLEQRVRCDKTILKKTMAAQFKALIAEPFQELEKIGKGIGRRMVIIIDGLDECKKADDQSRIVEIIAAAARDGVTPFCWAFFSRPEPHIEASFTPEDVTQVTYIALLPVSDDANSDIELYLRSGFKNILRHRNIPVTSQWPSDSDIQTLVKASKGLFIYAVTVLRDVDRAGSLEEALRAVCAATSNSTDGSLFAGLDAFYTLIMRRIPPEKLPTVLLLCTLLCNAGSYPGSETYSGVMQWSNILRLSEIDFRATCNQLSAVLHIHDHSDTLDFSQFGDTDCPLQYAVPAFVEGLRVHVRGRLGGSIHFYHKSFFDFLIDPTRSGPFYVWSSPMDNAYFKHCLEVVLKCEETYHFQVSELILAHGVADSASSLSWPYTNELVNSMLKACIYGWAFDTCSRFGASPKIESQLLQRFGCADFRKARQNQAMLYAGCRHFMAYTLWGCYGRRKIIRGTQLFHAPRDEFRENFDATKFKAKIKRWKECGIIQRYYPNFGSRFKSLVAKKYQDKLISGLFCVGHGPKSVFWYWEINLKEEYYQEFLATDLAEGEKTFRGEWDLWLTELRWYT</sequence>
<dbReference type="PANTHER" id="PTHR10039">
    <property type="entry name" value="AMELOGENIN"/>
    <property type="match status" value="1"/>
</dbReference>
<dbReference type="InterPro" id="IPR056884">
    <property type="entry name" value="NPHP3-like_N"/>
</dbReference>
<gene>
    <name evidence="3" type="ORF">P691DRAFT_703813</name>
</gene>
<evidence type="ECO:0000313" key="3">
    <source>
        <dbReference type="EMBL" id="KAF9449078.1"/>
    </source>
</evidence>